<evidence type="ECO:0000313" key="3">
    <source>
        <dbReference type="Proteomes" id="UP000402241"/>
    </source>
</evidence>
<organism evidence="1 4">
    <name type="scientific">Micromonospora terminaliae</name>
    <dbReference type="NCBI Taxonomy" id="1914461"/>
    <lineage>
        <taxon>Bacteria</taxon>
        <taxon>Bacillati</taxon>
        <taxon>Actinomycetota</taxon>
        <taxon>Actinomycetes</taxon>
        <taxon>Micromonosporales</taxon>
        <taxon>Micromonosporaceae</taxon>
        <taxon>Micromonospora</taxon>
    </lineage>
</organism>
<sequence>MKLSAGDELGMSRVLAKRRHDELRQQWRDYRAEMTSSGRPPSKLEAVGQMTIEHQGDDRATVVEQVRAVWWDGPHLLAGDDHPWRWELREDGSGWRVWSVDLPPWCGVHVRADVCHGP</sequence>
<reference evidence="1 4" key="2">
    <citation type="submission" date="2020-02" db="EMBL/GenBank/DDBJ databases">
        <title>WGS of Micromonospora spp. isolated from hot spring.</title>
        <authorList>
            <person name="Thawai C."/>
        </authorList>
    </citation>
    <scope>NUCLEOTIDE SEQUENCE [LARGE SCALE GENOMIC DNA]</scope>
    <source>
        <strain evidence="1 4">TMS7</strain>
    </source>
</reference>
<proteinExistence type="predicted"/>
<evidence type="ECO:0000313" key="2">
    <source>
        <dbReference type="EMBL" id="QGL49936.1"/>
    </source>
</evidence>
<dbReference type="EMBL" id="JAAHBZ010000008">
    <property type="protein sequence ID" value="NES29888.1"/>
    <property type="molecule type" value="Genomic_DNA"/>
</dbReference>
<dbReference type="RefSeq" id="WP_154229117.1">
    <property type="nucleotide sequence ID" value="NZ_CP045309.1"/>
</dbReference>
<dbReference type="AlphaFoldDB" id="A0AAJ2ZJ08"/>
<name>A0AAJ2ZJ08_9ACTN</name>
<evidence type="ECO:0000313" key="1">
    <source>
        <dbReference type="EMBL" id="NES29888.1"/>
    </source>
</evidence>
<evidence type="ECO:0000313" key="4">
    <source>
        <dbReference type="Proteomes" id="UP000477779"/>
    </source>
</evidence>
<reference evidence="2 3" key="1">
    <citation type="submission" date="2019-10" db="EMBL/GenBank/DDBJ databases">
        <title>Genome Sequence of Micromonospora terminaliae DSM 101760.</title>
        <authorList>
            <person name="Guo L."/>
        </authorList>
    </citation>
    <scope>NUCLEOTIDE SEQUENCE [LARGE SCALE GENOMIC DNA]</scope>
    <source>
        <strain evidence="2 3">DSM 101760</strain>
    </source>
</reference>
<dbReference type="EMBL" id="CP045309">
    <property type="protein sequence ID" value="QGL49936.1"/>
    <property type="molecule type" value="Genomic_DNA"/>
</dbReference>
<protein>
    <submittedName>
        <fullName evidence="1">Uncharacterized protein</fullName>
    </submittedName>
</protein>
<gene>
    <name evidence="1" type="ORF">G3561_20350</name>
    <name evidence="2" type="ORF">GCE86_24695</name>
</gene>
<accession>A0AAJ2ZJ08</accession>
<dbReference type="Proteomes" id="UP000477779">
    <property type="component" value="Unassembled WGS sequence"/>
</dbReference>
<keyword evidence="3" id="KW-1185">Reference proteome</keyword>
<dbReference type="Proteomes" id="UP000402241">
    <property type="component" value="Chromosome"/>
</dbReference>